<name>A0ACC1HDU3_9FUNG</name>
<organism evidence="1 2">
    <name type="scientific">Spiromyces aspiralis</name>
    <dbReference type="NCBI Taxonomy" id="68401"/>
    <lineage>
        <taxon>Eukaryota</taxon>
        <taxon>Fungi</taxon>
        <taxon>Fungi incertae sedis</taxon>
        <taxon>Zoopagomycota</taxon>
        <taxon>Kickxellomycotina</taxon>
        <taxon>Kickxellomycetes</taxon>
        <taxon>Kickxellales</taxon>
        <taxon>Kickxellaceae</taxon>
        <taxon>Spiromyces</taxon>
    </lineage>
</organism>
<evidence type="ECO:0000313" key="1">
    <source>
        <dbReference type="EMBL" id="KAJ1674357.1"/>
    </source>
</evidence>
<reference evidence="1" key="1">
    <citation type="submission" date="2022-06" db="EMBL/GenBank/DDBJ databases">
        <title>Phylogenomic reconstructions and comparative analyses of Kickxellomycotina fungi.</title>
        <authorList>
            <person name="Reynolds N.K."/>
            <person name="Stajich J.E."/>
            <person name="Barry K."/>
            <person name="Grigoriev I.V."/>
            <person name="Crous P."/>
            <person name="Smith M.E."/>
        </authorList>
    </citation>
    <scope>NUCLEOTIDE SEQUENCE</scope>
    <source>
        <strain evidence="1">RSA 2271</strain>
    </source>
</reference>
<dbReference type="EC" id="2.3.2.27" evidence="1"/>
<keyword evidence="1" id="KW-0808">Transferase</keyword>
<gene>
    <name evidence="1" type="primary">UBR1_1</name>
    <name evidence="1" type="ORF">EV182_003445</name>
</gene>
<sequence>TLVREHRFLYSIIDVLCKFFPVPTPPPLLRNGIILCDTEPFRNRRYFHAFHDMRYLVATPVVSKWVANTHEFLMNYVNFIKLFQGMNPIRRAATEHIEFESDEWINAFNVTLQVAKSCRQYAECFVGNPRTTLLSVRTILRETYHDAMKLSEENFAWHILKLQEQNEGSFDDIIVPPHAVLTEPLKHNTKVATTIGGIRYTIIDYDVTTNPVSFHHPLHWFITQFLQHASTFDDNVAKRYGFESLQELVLSAIDPSYDVLLTGNVDESKDADRYNLPRFNLESAKMQLLTIFDYSVRVCALIAQIHVDFWIRNGRTLKIQGSHYQDVSLRENTYDQDVALIQFFFCIWDDQDQILLTLIDRFRLIEWMSDFPNLHRYVYDPAQTIRIVEEFLNLLIAIVGERHVLSGCEAMELANREVIHAAVEPLPFSVITKKIPERLALLPDFESVVHKHAVFKEPTIHSTTGKYEVKDEYLDEIDPYFVHYPRQEREKIKELLWKRLKDRAQQPGSKYTLPKLLVPKPLPIKTGMFTRLSLILHTPLACDFLFYSLANSAMFSHTPASDTIIDEALYLIMLALEDAKRPEVVEKLGVVDGIRGGLWHYSLKRVLPLQGTEGYNLVGVLVTLYSRQQLKAWWPQIEYILDTLREGGATLSQVIDEYLRLTKKDKSDPEEEIRRKKELAKQRQAQLLAELQNQQKNFMDQFGLDLDDTDDDLDGDADLDIMDDAGIAAAVATPTDGEHGNARGTASGGKATRVRKLLWDTGSETCITCQGACDSSAPFGLLGLVQPSRLIRHTPMQYADTVLKILTENPSLDTTVESCADNWPKGRYRERMTHGLTHAEIAHFSDIPADYVTGGEASGAHGSIGGFPSHYQSRGIYASTCNHMMHVSCFLQYYSAVEAAQQAQLTRNHPESLARLEF</sequence>
<dbReference type="EMBL" id="JAMZIH010006037">
    <property type="protein sequence ID" value="KAJ1674357.1"/>
    <property type="molecule type" value="Genomic_DNA"/>
</dbReference>
<feature type="non-terminal residue" evidence="1">
    <location>
        <position position="1"/>
    </location>
</feature>
<evidence type="ECO:0000313" key="2">
    <source>
        <dbReference type="Proteomes" id="UP001145114"/>
    </source>
</evidence>
<keyword evidence="2" id="KW-1185">Reference proteome</keyword>
<dbReference type="Proteomes" id="UP001145114">
    <property type="component" value="Unassembled WGS sequence"/>
</dbReference>
<comment type="caution">
    <text evidence="1">The sequence shown here is derived from an EMBL/GenBank/DDBJ whole genome shotgun (WGS) entry which is preliminary data.</text>
</comment>
<protein>
    <submittedName>
        <fullName evidence="1">E3 ubiquitin-protein ligase ubr1</fullName>
        <ecNumber evidence="1">2.3.2.27</ecNumber>
    </submittedName>
</protein>
<keyword evidence="1" id="KW-0012">Acyltransferase</keyword>
<accession>A0ACC1HDU3</accession>
<feature type="non-terminal residue" evidence="1">
    <location>
        <position position="918"/>
    </location>
</feature>
<proteinExistence type="predicted"/>